<name>A0A239WCR8_9ACTN</name>
<keyword evidence="2 5" id="KW-0808">Transferase</keyword>
<feature type="binding site" evidence="5">
    <location>
        <begin position="156"/>
        <end position="163"/>
    </location>
    <ligand>
        <name>ADP</name>
        <dbReference type="ChEBI" id="CHEBI:456216"/>
    </ligand>
</feature>
<proteinExistence type="inferred from homology"/>
<dbReference type="PANTHER" id="PTHR31756:SF3">
    <property type="entry name" value="PYRUVATE, PHOSPHATE DIKINASE REGULATORY PROTEIN 1, CHLOROPLASTIC"/>
    <property type="match status" value="1"/>
</dbReference>
<comment type="similarity">
    <text evidence="5">Belongs to the pyruvate, phosphate/water dikinase regulatory protein family. PDRP subfamily.</text>
</comment>
<sequence length="294" mass="31857">MAESPLEIHVIADSTGETAVRLARAARSQFEGVHWHIVRHPMIGTVAEMMAALEAVMAAHEAGQWVCVVHTLVLPDMRRMVADACEEMGIREVNLMGPMLAAMEEASGLDADAVPRRPVGVEADYFTRISAMEFAVRNDDGAIPDRLTEADICLVGVSRSGKTPLSIYLGYLGYKTVNVPLVPGIAPPAELAAVDRWRIVGLTIDAQKLLEIRGRRVRGLGGYGNEDGYADLAAIYDELDEVGKIQRRLGCPIIDTTGLALEESATKVIDIVDQRAKTAGTRLRKPAGSYRTIP</sequence>
<dbReference type="GO" id="GO:0004674">
    <property type="term" value="F:protein serine/threonine kinase activity"/>
    <property type="evidence" value="ECO:0007669"/>
    <property type="project" value="UniProtKB-UniRule"/>
</dbReference>
<evidence type="ECO:0000256" key="4">
    <source>
        <dbReference type="ARBA" id="ARBA00022777"/>
    </source>
</evidence>
<comment type="catalytic activity">
    <reaction evidence="5">
        <text>N(tele)-phospho-L-histidyl/L-threonyl-[pyruvate, phosphate dikinase] + ADP = N(tele)-phospho-L-histidyl/O-phospho-L-threonyl-[pyruvate, phosphate dikinase] + AMP + H(+)</text>
        <dbReference type="Rhea" id="RHEA:43692"/>
        <dbReference type="Rhea" id="RHEA-COMP:10650"/>
        <dbReference type="Rhea" id="RHEA-COMP:10651"/>
        <dbReference type="ChEBI" id="CHEBI:15378"/>
        <dbReference type="ChEBI" id="CHEBI:30013"/>
        <dbReference type="ChEBI" id="CHEBI:61977"/>
        <dbReference type="ChEBI" id="CHEBI:83586"/>
        <dbReference type="ChEBI" id="CHEBI:456215"/>
        <dbReference type="ChEBI" id="CHEBI:456216"/>
        <dbReference type="EC" id="2.7.11.32"/>
    </reaction>
</comment>
<keyword evidence="1 5" id="KW-0723">Serine/threonine-protein kinase</keyword>
<accession>A0A239WCR8</accession>
<dbReference type="GO" id="GO:0016776">
    <property type="term" value="F:phosphotransferase activity, phosphate group as acceptor"/>
    <property type="evidence" value="ECO:0007669"/>
    <property type="project" value="UniProtKB-UniRule"/>
</dbReference>
<gene>
    <name evidence="6" type="primary">yqfL</name>
    <name evidence="6" type="ORF">SAMEA4412665_00657</name>
</gene>
<evidence type="ECO:0000256" key="1">
    <source>
        <dbReference type="ARBA" id="ARBA00022527"/>
    </source>
</evidence>
<dbReference type="Pfam" id="PF03618">
    <property type="entry name" value="Kinase-PPPase"/>
    <property type="match status" value="1"/>
</dbReference>
<dbReference type="EC" id="2.7.11.32" evidence="5"/>
<dbReference type="NCBIfam" id="NF003742">
    <property type="entry name" value="PRK05339.1"/>
    <property type="match status" value="1"/>
</dbReference>
<organism evidence="6 7">
    <name type="scientific">Cutibacterium granulosum</name>
    <dbReference type="NCBI Taxonomy" id="33011"/>
    <lineage>
        <taxon>Bacteria</taxon>
        <taxon>Bacillati</taxon>
        <taxon>Actinomycetota</taxon>
        <taxon>Actinomycetes</taxon>
        <taxon>Propionibacteriales</taxon>
        <taxon>Propionibacteriaceae</taxon>
        <taxon>Cutibacterium</taxon>
    </lineage>
</organism>
<dbReference type="GeneID" id="85153247"/>
<evidence type="ECO:0000256" key="5">
    <source>
        <dbReference type="HAMAP-Rule" id="MF_00921"/>
    </source>
</evidence>
<dbReference type="HAMAP" id="MF_00921">
    <property type="entry name" value="PDRP"/>
    <property type="match status" value="1"/>
</dbReference>
<evidence type="ECO:0000313" key="7">
    <source>
        <dbReference type="Proteomes" id="UP000215332"/>
    </source>
</evidence>
<keyword evidence="3 5" id="KW-0547">Nucleotide-binding</keyword>
<dbReference type="InterPro" id="IPR026565">
    <property type="entry name" value="PPDK_reg"/>
</dbReference>
<comment type="function">
    <text evidence="5">Bifunctional serine/threonine kinase and phosphorylase involved in the regulation of the pyruvate, phosphate dikinase (PPDK) by catalyzing its phosphorylation/dephosphorylation.</text>
</comment>
<reference evidence="6 7" key="1">
    <citation type="submission" date="2017-06" db="EMBL/GenBank/DDBJ databases">
        <authorList>
            <consortium name="Pathogen Informatics"/>
        </authorList>
    </citation>
    <scope>NUCLEOTIDE SEQUENCE [LARGE SCALE GENOMIC DNA]</scope>
    <source>
        <strain evidence="6 7">NCTC11865</strain>
    </source>
</reference>
<dbReference type="EMBL" id="LT906441">
    <property type="protein sequence ID" value="SNV31698.1"/>
    <property type="molecule type" value="Genomic_DNA"/>
</dbReference>
<evidence type="ECO:0000313" key="6">
    <source>
        <dbReference type="EMBL" id="SNV31698.1"/>
    </source>
</evidence>
<protein>
    <recommendedName>
        <fullName evidence="5">Putative pyruvate, phosphate dikinase regulatory protein</fullName>
        <shortName evidence="5">PPDK regulatory protein</shortName>
        <ecNumber evidence="5">2.7.11.32</ecNumber>
        <ecNumber evidence="5">2.7.4.27</ecNumber>
    </recommendedName>
</protein>
<dbReference type="GO" id="GO:0043531">
    <property type="term" value="F:ADP binding"/>
    <property type="evidence" value="ECO:0007669"/>
    <property type="project" value="UniProtKB-UniRule"/>
</dbReference>
<dbReference type="EC" id="2.7.4.27" evidence="5"/>
<dbReference type="PANTHER" id="PTHR31756">
    <property type="entry name" value="PYRUVATE, PHOSPHATE DIKINASE REGULATORY PROTEIN 1, CHLOROPLASTIC"/>
    <property type="match status" value="1"/>
</dbReference>
<dbReference type="AlphaFoldDB" id="A0A239WCR8"/>
<comment type="catalytic activity">
    <reaction evidence="5">
        <text>N(tele)-phospho-L-histidyl/O-phospho-L-threonyl-[pyruvate, phosphate dikinase] + phosphate + H(+) = N(tele)-phospho-L-histidyl/L-threonyl-[pyruvate, phosphate dikinase] + diphosphate</text>
        <dbReference type="Rhea" id="RHEA:43696"/>
        <dbReference type="Rhea" id="RHEA-COMP:10650"/>
        <dbReference type="Rhea" id="RHEA-COMP:10651"/>
        <dbReference type="ChEBI" id="CHEBI:15378"/>
        <dbReference type="ChEBI" id="CHEBI:30013"/>
        <dbReference type="ChEBI" id="CHEBI:33019"/>
        <dbReference type="ChEBI" id="CHEBI:43474"/>
        <dbReference type="ChEBI" id="CHEBI:61977"/>
        <dbReference type="ChEBI" id="CHEBI:83586"/>
        <dbReference type="EC" id="2.7.4.27"/>
    </reaction>
</comment>
<dbReference type="Proteomes" id="UP000215332">
    <property type="component" value="Chromosome 1"/>
</dbReference>
<evidence type="ECO:0000256" key="3">
    <source>
        <dbReference type="ARBA" id="ARBA00022741"/>
    </source>
</evidence>
<evidence type="ECO:0000256" key="2">
    <source>
        <dbReference type="ARBA" id="ARBA00022679"/>
    </source>
</evidence>
<dbReference type="RefSeq" id="WP_065860806.1">
    <property type="nucleotide sequence ID" value="NZ_AP026710.1"/>
</dbReference>
<dbReference type="GO" id="GO:0005524">
    <property type="term" value="F:ATP binding"/>
    <property type="evidence" value="ECO:0007669"/>
    <property type="project" value="InterPro"/>
</dbReference>
<dbReference type="InterPro" id="IPR005177">
    <property type="entry name" value="Kinase-pyrophosphorylase"/>
</dbReference>
<keyword evidence="4 5" id="KW-0418">Kinase</keyword>
<dbReference type="KEGG" id="cgrn:4412665_00657"/>
<dbReference type="eggNOG" id="COG1806">
    <property type="taxonomic scope" value="Bacteria"/>
</dbReference>